<dbReference type="EMBL" id="LIIK01000032">
    <property type="protein sequence ID" value="KQM08555.1"/>
    <property type="molecule type" value="Genomic_DNA"/>
</dbReference>
<dbReference type="PANTHER" id="PTHR21043">
    <property type="entry name" value="IOJAP SUPERFAMILY ORTHOLOG"/>
    <property type="match status" value="1"/>
</dbReference>
<dbReference type="SUPFAM" id="SSF81301">
    <property type="entry name" value="Nucleotidyltransferase"/>
    <property type="match status" value="1"/>
</dbReference>
<dbReference type="GO" id="GO:0017148">
    <property type="term" value="P:negative regulation of translation"/>
    <property type="evidence" value="ECO:0007669"/>
    <property type="project" value="UniProtKB-UniRule"/>
</dbReference>
<dbReference type="GO" id="GO:0090071">
    <property type="term" value="P:negative regulation of ribosome biogenesis"/>
    <property type="evidence" value="ECO:0007669"/>
    <property type="project" value="UniProtKB-UniRule"/>
</dbReference>
<organism evidence="3 4">
    <name type="scientific">Candidatus [Bacteroides] periocalifornicus</name>
    <dbReference type="NCBI Taxonomy" id="1702214"/>
    <lineage>
        <taxon>Bacteria</taxon>
        <taxon>Pseudomonadati</taxon>
        <taxon>Bacteroidota</taxon>
    </lineage>
</organism>
<dbReference type="InterPro" id="IPR004394">
    <property type="entry name" value="Iojap/RsfS/C7orf30"/>
</dbReference>
<keyword evidence="2" id="KW-0810">Translation regulation</keyword>
<dbReference type="STRING" id="1702214.AL399_06645"/>
<dbReference type="HAMAP" id="MF_01477">
    <property type="entry name" value="Iojap_RsfS"/>
    <property type="match status" value="1"/>
</dbReference>
<reference evidence="3" key="1">
    <citation type="submission" date="2015-08" db="EMBL/GenBank/DDBJ databases">
        <title>Candidatus Bacteriodes Periocalifornicus.</title>
        <authorList>
            <person name="McLean J.S."/>
            <person name="Kelley S."/>
        </authorList>
    </citation>
    <scope>NUCLEOTIDE SEQUENCE [LARGE SCALE GENOMIC DNA]</scope>
    <source>
        <strain evidence="3">12B</strain>
    </source>
</reference>
<dbReference type="GO" id="GO:0043023">
    <property type="term" value="F:ribosomal large subunit binding"/>
    <property type="evidence" value="ECO:0007669"/>
    <property type="project" value="TreeGrafter"/>
</dbReference>
<gene>
    <name evidence="2" type="primary">rsfS</name>
    <name evidence="3" type="ORF">AL399_06645</name>
</gene>
<comment type="function">
    <text evidence="2">Functions as a ribosomal silencing factor. Interacts with ribosomal protein uL14 (rplN), blocking formation of intersubunit bridge B8. Prevents association of the 30S and 50S ribosomal subunits and the formation of functional ribosomes, thus repressing translation.</text>
</comment>
<keyword evidence="2" id="KW-0963">Cytoplasm</keyword>
<evidence type="ECO:0000313" key="4">
    <source>
        <dbReference type="Proteomes" id="UP000054172"/>
    </source>
</evidence>
<keyword evidence="2" id="KW-0678">Repressor</keyword>
<comment type="similarity">
    <text evidence="1 2">Belongs to the Iojap/RsfS family.</text>
</comment>
<keyword evidence="4" id="KW-1185">Reference proteome</keyword>
<name>A0A0Q4B6C7_9BACT</name>
<accession>A0A0Q4B6C7</accession>
<comment type="subunit">
    <text evidence="2">Interacts with ribosomal protein uL14 (rplN).</text>
</comment>
<dbReference type="GO" id="GO:0005737">
    <property type="term" value="C:cytoplasm"/>
    <property type="evidence" value="ECO:0007669"/>
    <property type="project" value="UniProtKB-SubCell"/>
</dbReference>
<dbReference type="GO" id="GO:0042256">
    <property type="term" value="P:cytosolic ribosome assembly"/>
    <property type="evidence" value="ECO:0007669"/>
    <property type="project" value="UniProtKB-UniRule"/>
</dbReference>
<dbReference type="AlphaFoldDB" id="A0A0Q4B6C7"/>
<dbReference type="InterPro" id="IPR043519">
    <property type="entry name" value="NT_sf"/>
</dbReference>
<comment type="caution">
    <text evidence="3">The sequence shown here is derived from an EMBL/GenBank/DDBJ whole genome shotgun (WGS) entry which is preliminary data.</text>
</comment>
<dbReference type="NCBIfam" id="TIGR00090">
    <property type="entry name" value="rsfS_iojap_ybeB"/>
    <property type="match status" value="1"/>
</dbReference>
<evidence type="ECO:0000313" key="3">
    <source>
        <dbReference type="EMBL" id="KQM08555.1"/>
    </source>
</evidence>
<dbReference type="PATRIC" id="fig|1702214.3.peg.635"/>
<evidence type="ECO:0000256" key="1">
    <source>
        <dbReference type="ARBA" id="ARBA00010574"/>
    </source>
</evidence>
<dbReference type="Pfam" id="PF02410">
    <property type="entry name" value="RsfS"/>
    <property type="match status" value="1"/>
</dbReference>
<dbReference type="Gene3D" id="3.30.460.10">
    <property type="entry name" value="Beta Polymerase, domain 2"/>
    <property type="match status" value="1"/>
</dbReference>
<dbReference type="PANTHER" id="PTHR21043:SF0">
    <property type="entry name" value="MITOCHONDRIAL ASSEMBLY OF RIBOSOMAL LARGE SUBUNIT PROTEIN 1"/>
    <property type="match status" value="1"/>
</dbReference>
<dbReference type="Proteomes" id="UP000054172">
    <property type="component" value="Unassembled WGS sequence"/>
</dbReference>
<protein>
    <recommendedName>
        <fullName evidence="2">Ribosomal silencing factor RsfS</fullName>
    </recommendedName>
</protein>
<comment type="subcellular location">
    <subcellularLocation>
        <location evidence="2">Cytoplasm</location>
    </subcellularLocation>
</comment>
<sequence>MQMIEEVTSAMLAKKGQRVVVLDLRGIEKAVCDFFVICSADTAPHIKALCDEVEDRVASATGEWPWRSSGRENAQWIVLDYIDVVVHLMTNPTRDFYDLEGLWADAKRTEYKDED</sequence>
<proteinExistence type="inferred from homology"/>
<evidence type="ECO:0000256" key="2">
    <source>
        <dbReference type="HAMAP-Rule" id="MF_01477"/>
    </source>
</evidence>